<dbReference type="AlphaFoldDB" id="A0A533Q954"/>
<evidence type="ECO:0000313" key="1">
    <source>
        <dbReference type="EMBL" id="TLD41223.1"/>
    </source>
</evidence>
<gene>
    <name evidence="1" type="ORF">JETT_2511</name>
</gene>
<protein>
    <submittedName>
        <fullName evidence="1">Uncharacterized protein</fullName>
    </submittedName>
</protein>
<reference evidence="1 2" key="1">
    <citation type="submission" date="2019-04" db="EMBL/GenBank/DDBJ databases">
        <title>Genome of a novel bacterium Candidatus Jettenia ecosi reconstructed from metagenome of an anammox bioreactor.</title>
        <authorList>
            <person name="Mardanov A.V."/>
            <person name="Beletsky A.V."/>
            <person name="Ravin N.V."/>
            <person name="Botchkova E.A."/>
            <person name="Litti Y.V."/>
            <person name="Nozhevnikova A.N."/>
        </authorList>
    </citation>
    <scope>NUCLEOTIDE SEQUENCE [LARGE SCALE GENOMIC DNA]</scope>
    <source>
        <strain evidence="1">J2</strain>
    </source>
</reference>
<accession>A0A533Q954</accession>
<dbReference type="Proteomes" id="UP000319783">
    <property type="component" value="Unassembled WGS sequence"/>
</dbReference>
<comment type="caution">
    <text evidence="1">The sequence shown here is derived from an EMBL/GenBank/DDBJ whole genome shotgun (WGS) entry which is preliminary data.</text>
</comment>
<name>A0A533Q954_9BACT</name>
<organism evidence="1 2">
    <name type="scientific">Candidatus Jettenia ecosi</name>
    <dbReference type="NCBI Taxonomy" id="2494326"/>
    <lineage>
        <taxon>Bacteria</taxon>
        <taxon>Pseudomonadati</taxon>
        <taxon>Planctomycetota</taxon>
        <taxon>Candidatus Brocadiia</taxon>
        <taxon>Candidatus Brocadiales</taxon>
        <taxon>Candidatus Brocadiaceae</taxon>
        <taxon>Candidatus Jettenia</taxon>
    </lineage>
</organism>
<dbReference type="EMBL" id="SULG01000057">
    <property type="protein sequence ID" value="TLD41223.1"/>
    <property type="molecule type" value="Genomic_DNA"/>
</dbReference>
<sequence>MFEGTAIANKIHDIVLSIQYGETEGEVGKRSDLYKMSWNVFFQNPVFGGSNKIEIGGHSYFADRLAYF</sequence>
<proteinExistence type="predicted"/>
<evidence type="ECO:0000313" key="2">
    <source>
        <dbReference type="Proteomes" id="UP000319783"/>
    </source>
</evidence>